<feature type="compositionally biased region" description="Polar residues" evidence="1">
    <location>
        <begin position="250"/>
        <end position="259"/>
    </location>
</feature>
<feature type="signal peptide" evidence="2">
    <location>
        <begin position="1"/>
        <end position="20"/>
    </location>
</feature>
<feature type="compositionally biased region" description="Low complexity" evidence="1">
    <location>
        <begin position="260"/>
        <end position="283"/>
    </location>
</feature>
<evidence type="ECO:0008006" key="5">
    <source>
        <dbReference type="Google" id="ProtNLM"/>
    </source>
</evidence>
<evidence type="ECO:0000256" key="1">
    <source>
        <dbReference type="SAM" id="MobiDB-lite"/>
    </source>
</evidence>
<sequence length="283" mass="30769">MRRKLIALLMILSLSWTMVACGSSNSYNQSSPPSNNRIVNAPNQVSEGRFPVQQATYDDGDGTYTLMLLNTPPGKPPTYRTANLQMARLTEEQIAKGEKTTLEVKGNDAVMYLTEDFKIEYVHTVTENQTNPQTGQPQTVVVRRESNFWAPFAGALAGQAIGSLLFTPQYYVPPMYQPGGIMRGYGGYGSTYTQAAQQYQSKYNQPPAAVKNRQTLRTSGNLKTSSSTGKSSSKSSKSSGSGVGSSNLKTSGKSKSYNQGSTGFGSSRRSPSRSFSGSRSRRR</sequence>
<name>B7K2G7_RIPO1</name>
<dbReference type="HOGENOM" id="CLU_064695_0_0_3"/>
<dbReference type="PROSITE" id="PS51257">
    <property type="entry name" value="PROKAR_LIPOPROTEIN"/>
    <property type="match status" value="1"/>
</dbReference>
<reference evidence="4" key="1">
    <citation type="journal article" date="2011" name="MBio">
        <title>Novel metabolic attributes of the genus Cyanothece, comprising a group of unicellular nitrogen-fixing Cyanobacteria.</title>
        <authorList>
            <person name="Bandyopadhyay A."/>
            <person name="Elvitigala T."/>
            <person name="Welsh E."/>
            <person name="Stockel J."/>
            <person name="Liberton M."/>
            <person name="Min H."/>
            <person name="Sherman L.A."/>
            <person name="Pakrasi H.B."/>
        </authorList>
    </citation>
    <scope>NUCLEOTIDE SEQUENCE [LARGE SCALE GENOMIC DNA]</scope>
    <source>
        <strain evidence="4">PCC 8801</strain>
    </source>
</reference>
<evidence type="ECO:0000313" key="4">
    <source>
        <dbReference type="Proteomes" id="UP000008204"/>
    </source>
</evidence>
<organism evidence="3 4">
    <name type="scientific">Rippkaea orientalis (strain PCC 8801 / RF-1)</name>
    <name type="common">Cyanothece sp. (strain PCC 8801)</name>
    <dbReference type="NCBI Taxonomy" id="41431"/>
    <lineage>
        <taxon>Bacteria</taxon>
        <taxon>Bacillati</taxon>
        <taxon>Cyanobacteriota</taxon>
        <taxon>Cyanophyceae</taxon>
        <taxon>Oscillatoriophycideae</taxon>
        <taxon>Chroococcales</taxon>
        <taxon>Aphanothecaceae</taxon>
        <taxon>Rippkaea</taxon>
        <taxon>Rippkaea orientalis</taxon>
    </lineage>
</organism>
<evidence type="ECO:0000256" key="2">
    <source>
        <dbReference type="SAM" id="SignalP"/>
    </source>
</evidence>
<dbReference type="EMBL" id="CP001287">
    <property type="protein sequence ID" value="ACK66360.1"/>
    <property type="molecule type" value="Genomic_DNA"/>
</dbReference>
<feature type="region of interest" description="Disordered" evidence="1">
    <location>
        <begin position="203"/>
        <end position="283"/>
    </location>
</feature>
<dbReference type="Proteomes" id="UP000008204">
    <property type="component" value="Chromosome"/>
</dbReference>
<dbReference type="OrthoDB" id="462679at2"/>
<dbReference type="KEGG" id="cyp:PCC8801_2347"/>
<dbReference type="eggNOG" id="ENOG502Z8F2">
    <property type="taxonomic scope" value="Bacteria"/>
</dbReference>
<feature type="chain" id="PRO_5002858302" description="DUF1190 domain-containing protein" evidence="2">
    <location>
        <begin position="21"/>
        <end position="283"/>
    </location>
</feature>
<dbReference type="RefSeq" id="WP_012595628.1">
    <property type="nucleotide sequence ID" value="NC_011726.1"/>
</dbReference>
<keyword evidence="2" id="KW-0732">Signal</keyword>
<feature type="compositionally biased region" description="Low complexity" evidence="1">
    <location>
        <begin position="219"/>
        <end position="249"/>
    </location>
</feature>
<dbReference type="STRING" id="41431.PCC8801_2347"/>
<accession>B7K2G7</accession>
<gene>
    <name evidence="3" type="ordered locus">PCC8801_2347</name>
</gene>
<keyword evidence="4" id="KW-1185">Reference proteome</keyword>
<dbReference type="AlphaFoldDB" id="B7K2G7"/>
<protein>
    <recommendedName>
        <fullName evidence="5">DUF1190 domain-containing protein</fullName>
    </recommendedName>
</protein>
<evidence type="ECO:0000313" key="3">
    <source>
        <dbReference type="EMBL" id="ACK66360.1"/>
    </source>
</evidence>
<proteinExistence type="predicted"/>